<name>A0A8I1GD89_9GAMM</name>
<dbReference type="EMBL" id="JAEMOS010000002">
    <property type="protein sequence ID" value="MBJ7265519.1"/>
    <property type="molecule type" value="Genomic_DNA"/>
</dbReference>
<sequence>MENVAKFVTDITVIDPDTGDDIELCVYKDENSGAMFAIDASYDLGTIPSPFNAEPLELLEPEE</sequence>
<gene>
    <name evidence="1" type="ORF">JHC10_01040</name>
    <name evidence="2" type="ORF">JHC11_12500</name>
</gene>
<keyword evidence="4" id="KW-1185">Reference proteome</keyword>
<dbReference type="EMBL" id="JAEMOP010000009">
    <property type="protein sequence ID" value="MBJ7316807.1"/>
    <property type="molecule type" value="Genomic_DNA"/>
</dbReference>
<reference evidence="2 4" key="1">
    <citation type="submission" date="2020-09" db="EMBL/GenBank/DDBJ databases">
        <title>Draft Genomes of Bacterial Isolates from North Pond Shallow Sediments.</title>
        <authorList>
            <person name="Kiel Reese B."/>
            <person name="Mullis M."/>
            <person name="Weisend R.E."/>
        </authorList>
    </citation>
    <scope>NUCLEOTIDE SEQUENCE</scope>
    <source>
        <strain evidence="2">KJE-2</strain>
        <strain evidence="1 4">KJE-3</strain>
    </source>
</reference>
<evidence type="ECO:0000313" key="3">
    <source>
        <dbReference type="Proteomes" id="UP000621390"/>
    </source>
</evidence>
<accession>A0A8I1GD89</accession>
<dbReference type="Proteomes" id="UP000621390">
    <property type="component" value="Unassembled WGS sequence"/>
</dbReference>
<evidence type="ECO:0000313" key="4">
    <source>
        <dbReference type="Proteomes" id="UP000655994"/>
    </source>
</evidence>
<comment type="caution">
    <text evidence="2">The sequence shown here is derived from an EMBL/GenBank/DDBJ whole genome shotgun (WGS) entry which is preliminary data.</text>
</comment>
<dbReference type="AlphaFoldDB" id="A0A8I1GD89"/>
<proteinExistence type="predicted"/>
<evidence type="ECO:0000313" key="2">
    <source>
        <dbReference type="EMBL" id="MBJ7316807.1"/>
    </source>
</evidence>
<dbReference type="Proteomes" id="UP000655994">
    <property type="component" value="Unassembled WGS sequence"/>
</dbReference>
<protein>
    <submittedName>
        <fullName evidence="2">Uncharacterized protein</fullName>
    </submittedName>
</protein>
<evidence type="ECO:0000313" key="1">
    <source>
        <dbReference type="EMBL" id="MBJ7265519.1"/>
    </source>
</evidence>
<dbReference type="RefSeq" id="WP_199493364.1">
    <property type="nucleotide sequence ID" value="NZ_JAEMOP010000009.1"/>
</dbReference>
<organism evidence="2 3">
    <name type="scientific">Idiomarina abyssalis</name>
    <dbReference type="NCBI Taxonomy" id="86102"/>
    <lineage>
        <taxon>Bacteria</taxon>
        <taxon>Pseudomonadati</taxon>
        <taxon>Pseudomonadota</taxon>
        <taxon>Gammaproteobacteria</taxon>
        <taxon>Alteromonadales</taxon>
        <taxon>Idiomarinaceae</taxon>
        <taxon>Idiomarina</taxon>
    </lineage>
</organism>